<dbReference type="RefSeq" id="WP_189567038.1">
    <property type="nucleotide sequence ID" value="NZ_BMXI01000002.1"/>
</dbReference>
<feature type="domain" description="PEP-utilising enzyme C-terminal" evidence="22">
    <location>
        <begin position="260"/>
        <end position="548"/>
    </location>
</feature>
<dbReference type="InterPro" id="IPR008731">
    <property type="entry name" value="PTS_EIN"/>
</dbReference>
<feature type="active site" description="Proton donor" evidence="17">
    <location>
        <position position="509"/>
    </location>
</feature>
<dbReference type="InterPro" id="IPR006318">
    <property type="entry name" value="PTS_EI-like"/>
</dbReference>
<keyword evidence="12 16" id="KW-0479">Metal-binding</keyword>
<dbReference type="Pfam" id="PF00391">
    <property type="entry name" value="PEP-utilizers"/>
    <property type="match status" value="1"/>
</dbReference>
<dbReference type="EC" id="2.7.3.9" evidence="5 16"/>
<sequence length="585" mass="64926">MGEGREQIFDGEAVSQGIAFGPVHVLARGFAAPEVYAVAPHQVPTERERFRRALERTKEQLASLRTQIESISGEAEGRIFESHLMILQDQTLVDRVNDAISSRQQNAEFCFYAIMQTFLEAMRRISDPYLRERTSDIEDVSQRVLQNFSASSPEEDESPDHRHILVTYDLNPSDTAGLDPQRTLGFATERGSSVSHTAILARSMGIPAVVGLKNAVLGIRTLSNCIIDGYEGKLIVNPTPETAARYRALAEEREIFKTSLKEIRDSDTATLDDRRITLSANVEFEHELNQVAESGANGIGLFRTEFFMLETGEFPDEPRQARLYRQVVESVAPKQAIIRTLDVGGDKLPGEPLAEPEPNPFLGWRGIRYSLDRRDVFKDQLRAILRASVHGKVGIMFPLISGLREIREAVDVLDQCREDLADKGIPFSDDIEVGAMIEVPSAALMAKEIAAHVDFLSIGTNDLIQYTVAVDRVNPRVSQLYKPAHPSVMRLIKMTIDGGRENGIWIGICGEMAADLILLPVLVGLGIDELSVGTPRLPSVKHAIRALNYEECKALADEALTLPESRLIMQASREVAMKAYPELLK</sequence>
<comment type="function">
    <text evidence="16">General (non sugar-specific) component of the phosphoenolpyruvate-dependent sugar phosphotransferase system (sugar PTS). This major carbohydrate active-transport system catalyzes the phosphorylation of incoming sugar substrates concomitantly with their translocation across the cell membrane. Enzyme I transfers the phosphoryl group from phosphoenolpyruvate (PEP) to the phosphoryl carrier protein (HPr).</text>
</comment>
<evidence type="ECO:0000256" key="9">
    <source>
        <dbReference type="ARBA" id="ARBA00022597"/>
    </source>
</evidence>
<dbReference type="Proteomes" id="UP000644507">
    <property type="component" value="Unassembled WGS sequence"/>
</dbReference>
<keyword evidence="9 16" id="KW-0762">Sugar transport</keyword>
<evidence type="ECO:0000259" key="21">
    <source>
        <dbReference type="Pfam" id="PF00391"/>
    </source>
</evidence>
<evidence type="ECO:0000256" key="3">
    <source>
        <dbReference type="ARBA" id="ARBA00004496"/>
    </source>
</evidence>
<keyword evidence="13 16" id="KW-0418">Kinase</keyword>
<evidence type="ECO:0000256" key="12">
    <source>
        <dbReference type="ARBA" id="ARBA00022723"/>
    </source>
</evidence>
<comment type="catalytic activity">
    <reaction evidence="1 16">
        <text>L-histidyl-[protein] + phosphoenolpyruvate = N(pros)-phospho-L-histidyl-[protein] + pyruvate</text>
        <dbReference type="Rhea" id="RHEA:23880"/>
        <dbReference type="Rhea" id="RHEA-COMP:9745"/>
        <dbReference type="Rhea" id="RHEA-COMP:9746"/>
        <dbReference type="ChEBI" id="CHEBI:15361"/>
        <dbReference type="ChEBI" id="CHEBI:29979"/>
        <dbReference type="ChEBI" id="CHEBI:58702"/>
        <dbReference type="ChEBI" id="CHEBI:64837"/>
        <dbReference type="EC" id="2.7.3.9"/>
    </reaction>
</comment>
<dbReference type="InterPro" id="IPR023151">
    <property type="entry name" value="PEP_util_CS"/>
</dbReference>
<protein>
    <recommendedName>
        <fullName evidence="6 16">Phosphoenolpyruvate-protein phosphotransferase</fullName>
        <ecNumber evidence="5 16">2.7.3.9</ecNumber>
    </recommendedName>
    <alternativeName>
        <fullName evidence="15 16">Phosphotransferase system, enzyme I</fullName>
    </alternativeName>
</protein>
<evidence type="ECO:0000256" key="15">
    <source>
        <dbReference type="ARBA" id="ARBA00033235"/>
    </source>
</evidence>
<feature type="binding site" evidence="19">
    <location>
        <position position="438"/>
    </location>
    <ligand>
        <name>Mg(2+)</name>
        <dbReference type="ChEBI" id="CHEBI:18420"/>
    </ligand>
</feature>
<dbReference type="Pfam" id="PF05524">
    <property type="entry name" value="PEP-utilisers_N"/>
    <property type="match status" value="1"/>
</dbReference>
<dbReference type="Gene3D" id="3.20.20.60">
    <property type="entry name" value="Phosphoenolpyruvate-binding domains"/>
    <property type="match status" value="1"/>
</dbReference>
<dbReference type="EMBL" id="BMXI01000002">
    <property type="protein sequence ID" value="GHC42924.1"/>
    <property type="molecule type" value="Genomic_DNA"/>
</dbReference>
<dbReference type="InterPro" id="IPR024692">
    <property type="entry name" value="PTS_EI"/>
</dbReference>
<dbReference type="Gene3D" id="1.10.274.10">
    <property type="entry name" value="PtsI, HPr-binding domain"/>
    <property type="match status" value="1"/>
</dbReference>
<dbReference type="GO" id="GO:0009401">
    <property type="term" value="P:phosphoenolpyruvate-dependent sugar phosphotransferase system"/>
    <property type="evidence" value="ECO:0007669"/>
    <property type="project" value="UniProtKB-KW"/>
</dbReference>
<feature type="binding site" evidence="18">
    <location>
        <begin position="461"/>
        <end position="462"/>
    </location>
    <ligand>
        <name>phosphoenolpyruvate</name>
        <dbReference type="ChEBI" id="CHEBI:58702"/>
    </ligand>
</feature>
<dbReference type="Gene3D" id="3.50.30.10">
    <property type="entry name" value="Phosphohistidine domain"/>
    <property type="match status" value="1"/>
</dbReference>
<evidence type="ECO:0000256" key="11">
    <source>
        <dbReference type="ARBA" id="ARBA00022683"/>
    </source>
</evidence>
<dbReference type="GO" id="GO:0016301">
    <property type="term" value="F:kinase activity"/>
    <property type="evidence" value="ECO:0007669"/>
    <property type="project" value="UniProtKB-KW"/>
</dbReference>
<dbReference type="InterPro" id="IPR000121">
    <property type="entry name" value="PEP_util_C"/>
</dbReference>
<evidence type="ECO:0000256" key="16">
    <source>
        <dbReference type="PIRNR" id="PIRNR000732"/>
    </source>
</evidence>
<dbReference type="SUPFAM" id="SSF47831">
    <property type="entry name" value="Enzyme I of the PEP:sugar phosphotransferase system HPr-binding (sub)domain"/>
    <property type="match status" value="1"/>
</dbReference>
<evidence type="ECO:0000256" key="18">
    <source>
        <dbReference type="PIRSR" id="PIRSR000732-2"/>
    </source>
</evidence>
<dbReference type="InterPro" id="IPR008279">
    <property type="entry name" value="PEP-util_enz_mobile_dom"/>
</dbReference>
<dbReference type="Pfam" id="PF02896">
    <property type="entry name" value="PEP-utilizers_C"/>
    <property type="match status" value="1"/>
</dbReference>
<keyword evidence="8 16" id="KW-0963">Cytoplasm</keyword>
<evidence type="ECO:0000313" key="24">
    <source>
        <dbReference type="EMBL" id="GHC42924.1"/>
    </source>
</evidence>
<proteinExistence type="inferred from homology"/>
<accession>A0A918WF90</accession>
<evidence type="ECO:0000259" key="22">
    <source>
        <dbReference type="Pfam" id="PF02896"/>
    </source>
</evidence>
<reference evidence="24" key="1">
    <citation type="journal article" date="2014" name="Int. J. Syst. Evol. Microbiol.">
        <title>Complete genome sequence of Corynebacterium casei LMG S-19264T (=DSM 44701T), isolated from a smear-ripened cheese.</title>
        <authorList>
            <consortium name="US DOE Joint Genome Institute (JGI-PGF)"/>
            <person name="Walter F."/>
            <person name="Albersmeier A."/>
            <person name="Kalinowski J."/>
            <person name="Ruckert C."/>
        </authorList>
    </citation>
    <scope>NUCLEOTIDE SEQUENCE</scope>
    <source>
        <strain evidence="24">KCTC 12988</strain>
    </source>
</reference>
<comment type="caution">
    <text evidence="24">The sequence shown here is derived from an EMBL/GenBank/DDBJ whole genome shotgun (WGS) entry which is preliminary data.</text>
</comment>
<keyword evidence="14 16" id="KW-0460">Magnesium</keyword>
<keyword evidence="25" id="KW-1185">Reference proteome</keyword>
<dbReference type="PRINTS" id="PR01736">
    <property type="entry name" value="PHPHTRNFRASE"/>
</dbReference>
<evidence type="ECO:0000256" key="14">
    <source>
        <dbReference type="ARBA" id="ARBA00022842"/>
    </source>
</evidence>
<dbReference type="NCBIfam" id="TIGR01417">
    <property type="entry name" value="PTS_I_fam"/>
    <property type="match status" value="1"/>
</dbReference>
<dbReference type="PANTHER" id="PTHR46244:SF6">
    <property type="entry name" value="PHOSPHOENOLPYRUVATE-PROTEIN PHOSPHOTRANSFERASE"/>
    <property type="match status" value="1"/>
</dbReference>
<dbReference type="InterPro" id="IPR050499">
    <property type="entry name" value="PEP-utilizing_PTS_enzyme"/>
</dbReference>
<feature type="binding site" evidence="18">
    <location>
        <position position="303"/>
    </location>
    <ligand>
        <name>phosphoenolpyruvate</name>
        <dbReference type="ChEBI" id="CHEBI:58702"/>
    </ligand>
</feature>
<comment type="subcellular location">
    <subcellularLocation>
        <location evidence="3 16">Cytoplasm</location>
    </subcellularLocation>
</comment>
<feature type="binding site" evidence="19">
    <location>
        <position position="462"/>
    </location>
    <ligand>
        <name>Mg(2+)</name>
        <dbReference type="ChEBI" id="CHEBI:18420"/>
    </ligand>
</feature>
<dbReference type="SUPFAM" id="SSF52009">
    <property type="entry name" value="Phosphohistidine domain"/>
    <property type="match status" value="1"/>
</dbReference>
<gene>
    <name evidence="24" type="ORF">GCM10007100_04890</name>
</gene>
<feature type="coiled-coil region" evidence="20">
    <location>
        <begin position="47"/>
        <end position="74"/>
    </location>
</feature>
<evidence type="ECO:0000313" key="25">
    <source>
        <dbReference type="Proteomes" id="UP000644507"/>
    </source>
</evidence>
<keyword evidence="10 16" id="KW-0808">Transferase</keyword>
<evidence type="ECO:0000256" key="19">
    <source>
        <dbReference type="PIRSR" id="PIRSR000732-3"/>
    </source>
</evidence>
<reference evidence="24" key="2">
    <citation type="submission" date="2020-09" db="EMBL/GenBank/DDBJ databases">
        <authorList>
            <person name="Sun Q."/>
            <person name="Kim S."/>
        </authorList>
    </citation>
    <scope>NUCLEOTIDE SEQUENCE</scope>
    <source>
        <strain evidence="24">KCTC 12988</strain>
    </source>
</reference>
<dbReference type="GO" id="GO:0046872">
    <property type="term" value="F:metal ion binding"/>
    <property type="evidence" value="ECO:0007669"/>
    <property type="project" value="UniProtKB-KW"/>
</dbReference>
<evidence type="ECO:0000256" key="2">
    <source>
        <dbReference type="ARBA" id="ARBA00001946"/>
    </source>
</evidence>
<evidence type="ECO:0000256" key="17">
    <source>
        <dbReference type="PIRSR" id="PIRSR000732-1"/>
    </source>
</evidence>
<evidence type="ECO:0000256" key="7">
    <source>
        <dbReference type="ARBA" id="ARBA00022448"/>
    </source>
</evidence>
<feature type="active site" description="Tele-phosphohistidine intermediate" evidence="17">
    <location>
        <position position="196"/>
    </location>
</feature>
<evidence type="ECO:0000256" key="20">
    <source>
        <dbReference type="SAM" id="Coils"/>
    </source>
</evidence>
<evidence type="ECO:0000256" key="1">
    <source>
        <dbReference type="ARBA" id="ARBA00000683"/>
    </source>
</evidence>
<evidence type="ECO:0000256" key="8">
    <source>
        <dbReference type="ARBA" id="ARBA00022490"/>
    </source>
</evidence>
<organism evidence="24 25">
    <name type="scientific">Roseibacillus persicicus</name>
    <dbReference type="NCBI Taxonomy" id="454148"/>
    <lineage>
        <taxon>Bacteria</taxon>
        <taxon>Pseudomonadati</taxon>
        <taxon>Verrucomicrobiota</taxon>
        <taxon>Verrucomicrobiia</taxon>
        <taxon>Verrucomicrobiales</taxon>
        <taxon>Verrucomicrobiaceae</taxon>
        <taxon>Roseibacillus</taxon>
    </lineage>
</organism>
<dbReference type="InterPro" id="IPR015813">
    <property type="entry name" value="Pyrv/PenolPyrv_kinase-like_dom"/>
</dbReference>
<evidence type="ECO:0000256" key="10">
    <source>
        <dbReference type="ARBA" id="ARBA00022679"/>
    </source>
</evidence>
<dbReference type="GO" id="GO:0008965">
    <property type="term" value="F:phosphoenolpyruvate-protein phosphotransferase activity"/>
    <property type="evidence" value="ECO:0007669"/>
    <property type="project" value="UniProtKB-EC"/>
</dbReference>
<evidence type="ECO:0000256" key="5">
    <source>
        <dbReference type="ARBA" id="ARBA00012232"/>
    </source>
</evidence>
<dbReference type="InterPro" id="IPR040442">
    <property type="entry name" value="Pyrv_kinase-like_dom_sf"/>
</dbReference>
<feature type="domain" description="PEP-utilising enzyme mobile" evidence="21">
    <location>
        <begin position="161"/>
        <end position="232"/>
    </location>
</feature>
<keyword evidence="7 16" id="KW-0813">Transport</keyword>
<dbReference type="AlphaFoldDB" id="A0A918WF90"/>
<dbReference type="PIRSF" id="PIRSF000732">
    <property type="entry name" value="PTS_enzyme_I"/>
    <property type="match status" value="1"/>
</dbReference>
<comment type="cofactor">
    <cofactor evidence="2 16 19">
        <name>Mg(2+)</name>
        <dbReference type="ChEBI" id="CHEBI:18420"/>
    </cofactor>
</comment>
<dbReference type="SUPFAM" id="SSF51621">
    <property type="entry name" value="Phosphoenolpyruvate/pyruvate domain"/>
    <property type="match status" value="1"/>
</dbReference>
<feature type="binding site" evidence="18">
    <location>
        <position position="472"/>
    </location>
    <ligand>
        <name>phosphoenolpyruvate</name>
        <dbReference type="ChEBI" id="CHEBI:58702"/>
    </ligand>
</feature>
<dbReference type="InterPro" id="IPR036618">
    <property type="entry name" value="PtsI_HPr-bd_sf"/>
</dbReference>
<dbReference type="InterPro" id="IPR036637">
    <property type="entry name" value="Phosphohistidine_dom_sf"/>
</dbReference>
<evidence type="ECO:0000256" key="4">
    <source>
        <dbReference type="ARBA" id="ARBA00007837"/>
    </source>
</evidence>
<keyword evidence="11 16" id="KW-0598">Phosphotransferase system</keyword>
<evidence type="ECO:0000256" key="13">
    <source>
        <dbReference type="ARBA" id="ARBA00022777"/>
    </source>
</evidence>
<comment type="similarity">
    <text evidence="4 16">Belongs to the PEP-utilizing enzyme family.</text>
</comment>
<feature type="domain" description="Phosphotransferase system enzyme I N-terminal" evidence="23">
    <location>
        <begin position="11"/>
        <end position="133"/>
    </location>
</feature>
<evidence type="ECO:0000259" key="23">
    <source>
        <dbReference type="Pfam" id="PF05524"/>
    </source>
</evidence>
<dbReference type="PROSITE" id="PS00742">
    <property type="entry name" value="PEP_ENZYMES_2"/>
    <property type="match status" value="1"/>
</dbReference>
<name>A0A918WF90_9BACT</name>
<keyword evidence="20" id="KW-0175">Coiled coil</keyword>
<dbReference type="GO" id="GO:0005737">
    <property type="term" value="C:cytoplasm"/>
    <property type="evidence" value="ECO:0007669"/>
    <property type="project" value="UniProtKB-SubCell"/>
</dbReference>
<feature type="binding site" evidence="18">
    <location>
        <position position="339"/>
    </location>
    <ligand>
        <name>phosphoenolpyruvate</name>
        <dbReference type="ChEBI" id="CHEBI:58702"/>
    </ligand>
</feature>
<evidence type="ECO:0000256" key="6">
    <source>
        <dbReference type="ARBA" id="ARBA00016544"/>
    </source>
</evidence>
<dbReference type="PANTHER" id="PTHR46244">
    <property type="entry name" value="PHOSPHOENOLPYRUVATE-PROTEIN PHOSPHOTRANSFERASE"/>
    <property type="match status" value="1"/>
</dbReference>